<protein>
    <submittedName>
        <fullName evidence="1">Protease synthase and sporulation protein PAI 2</fullName>
    </submittedName>
</protein>
<organism evidence="1 2">
    <name type="scientific">Planctopirus ephydatiae</name>
    <dbReference type="NCBI Taxonomy" id="2528019"/>
    <lineage>
        <taxon>Bacteria</taxon>
        <taxon>Pseudomonadati</taxon>
        <taxon>Planctomycetota</taxon>
        <taxon>Planctomycetia</taxon>
        <taxon>Planctomycetales</taxon>
        <taxon>Planctomycetaceae</taxon>
        <taxon>Planctopirus</taxon>
    </lineage>
</organism>
<proteinExistence type="predicted"/>
<dbReference type="InterPro" id="IPR012349">
    <property type="entry name" value="Split_barrel_FMN-bd"/>
</dbReference>
<keyword evidence="2" id="KW-1185">Reference proteome</keyword>
<dbReference type="InterPro" id="IPR007396">
    <property type="entry name" value="TR_PAI2-type"/>
</dbReference>
<gene>
    <name evidence="1" type="primary">paiB</name>
    <name evidence="1" type="ORF">Spb1_01750</name>
</gene>
<dbReference type="KEGG" id="peh:Spb1_01750"/>
<name>A0A518GIA1_9PLAN</name>
<dbReference type="PANTHER" id="PTHR35802:SF1">
    <property type="entry name" value="PROTEASE SYNTHASE AND SPORULATION PROTEIN PAI 2"/>
    <property type="match status" value="1"/>
</dbReference>
<evidence type="ECO:0000313" key="1">
    <source>
        <dbReference type="EMBL" id="QDV28312.1"/>
    </source>
</evidence>
<dbReference type="EMBL" id="CP036299">
    <property type="protein sequence ID" value="QDV28312.1"/>
    <property type="molecule type" value="Genomic_DNA"/>
</dbReference>
<keyword evidence="1" id="KW-0378">Hydrolase</keyword>
<dbReference type="PANTHER" id="PTHR35802">
    <property type="entry name" value="PROTEASE SYNTHASE AND SPORULATION PROTEIN PAI 2"/>
    <property type="match status" value="1"/>
</dbReference>
<dbReference type="PIRSF" id="PIRSF010372">
    <property type="entry name" value="PaiB"/>
    <property type="match status" value="1"/>
</dbReference>
<reference evidence="1 2" key="1">
    <citation type="submission" date="2019-02" db="EMBL/GenBank/DDBJ databases">
        <title>Deep-cultivation of Planctomycetes and their phenomic and genomic characterization uncovers novel biology.</title>
        <authorList>
            <person name="Wiegand S."/>
            <person name="Jogler M."/>
            <person name="Boedeker C."/>
            <person name="Pinto D."/>
            <person name="Vollmers J."/>
            <person name="Rivas-Marin E."/>
            <person name="Kohn T."/>
            <person name="Peeters S.H."/>
            <person name="Heuer A."/>
            <person name="Rast P."/>
            <person name="Oberbeckmann S."/>
            <person name="Bunk B."/>
            <person name="Jeske O."/>
            <person name="Meyerdierks A."/>
            <person name="Storesund J.E."/>
            <person name="Kallscheuer N."/>
            <person name="Luecker S."/>
            <person name="Lage O.M."/>
            <person name="Pohl T."/>
            <person name="Merkel B.J."/>
            <person name="Hornburger P."/>
            <person name="Mueller R.-W."/>
            <person name="Bruemmer F."/>
            <person name="Labrenz M."/>
            <person name="Spormann A.M."/>
            <person name="Op den Camp H."/>
            <person name="Overmann J."/>
            <person name="Amann R."/>
            <person name="Jetten M.S.M."/>
            <person name="Mascher T."/>
            <person name="Medema M.H."/>
            <person name="Devos D.P."/>
            <person name="Kaster A.-K."/>
            <person name="Ovreas L."/>
            <person name="Rohde M."/>
            <person name="Galperin M.Y."/>
            <person name="Jogler C."/>
        </authorList>
    </citation>
    <scope>NUCLEOTIDE SEQUENCE [LARGE SCALE GENOMIC DNA]</scope>
    <source>
        <strain evidence="1 2">Spb1</strain>
    </source>
</reference>
<keyword evidence="1" id="KW-0645">Protease</keyword>
<dbReference type="RefSeq" id="WP_145294349.1">
    <property type="nucleotide sequence ID" value="NZ_CP036299.1"/>
</dbReference>
<accession>A0A518GIA1</accession>
<dbReference type="Proteomes" id="UP000315349">
    <property type="component" value="Chromosome"/>
</dbReference>
<evidence type="ECO:0000313" key="2">
    <source>
        <dbReference type="Proteomes" id="UP000315349"/>
    </source>
</evidence>
<dbReference type="AlphaFoldDB" id="A0A518GIA1"/>
<dbReference type="SUPFAM" id="SSF50475">
    <property type="entry name" value="FMN-binding split barrel"/>
    <property type="match status" value="1"/>
</dbReference>
<dbReference type="Gene3D" id="2.30.110.10">
    <property type="entry name" value="Electron Transport, Fmn-binding Protein, Chain A"/>
    <property type="match status" value="1"/>
</dbReference>
<dbReference type="GO" id="GO:0006508">
    <property type="term" value="P:proteolysis"/>
    <property type="evidence" value="ECO:0007669"/>
    <property type="project" value="UniProtKB-KW"/>
</dbReference>
<dbReference type="Pfam" id="PF04299">
    <property type="entry name" value="FMN_bind_2"/>
    <property type="match status" value="1"/>
</dbReference>
<dbReference type="OrthoDB" id="9794948at2"/>
<sequence>MYTPSYFEESRVEVLHDLIDRHSLGVLVTHGGGGLDANHLPFDLQRDGGPLGVLHCHVARVNPVWRDLSDGDEVLVVFRAGEAYISPNWYPSKHERHKQVPTWNYIVAHAHGKVTIRDNAEYVRGVVERLTRRHEASQTIPWSMSDSSESFINTLLQGIVGIEIQVTRLIGKSKLSQNKEVRDILGAGEALRALGEGDISAAMLDHARTMGEPGTT</sequence>
<dbReference type="GO" id="GO:0008233">
    <property type="term" value="F:peptidase activity"/>
    <property type="evidence" value="ECO:0007669"/>
    <property type="project" value="UniProtKB-KW"/>
</dbReference>